<dbReference type="InterPro" id="IPR029063">
    <property type="entry name" value="SAM-dependent_MTases_sf"/>
</dbReference>
<keyword evidence="2" id="KW-0808">Transferase</keyword>
<keyword evidence="3" id="KW-1185">Reference proteome</keyword>
<gene>
    <name evidence="2" type="primary">ubiE_4</name>
    <name evidence="2" type="ORF">C1752_08266</name>
</gene>
<evidence type="ECO:0000313" key="3">
    <source>
        <dbReference type="Proteomes" id="UP000248857"/>
    </source>
</evidence>
<sequence length="233" mass="26262">MQNQKTSIVFDQERAASYDQGNAKFAPIHETLHFLMHAVLAGLPADARILCVGAGTGLELLSLAQAFPQWQFTAVEPAAPMLEICRQKAEESDIASRITFHEGYLDSLPPMDLFDAATCLFVSHFLLLQEDISRFFGQIASRLRPGGYFVNATLASDQSTVQYDQLLETWLRLLKFSGMPIEQIEQLPTLYRQEVALRPLPEIESTMMSNGFNTPILFFQALHIYAWYAQRAI</sequence>
<dbReference type="GO" id="GO:0043770">
    <property type="term" value="F:demethylmenaquinone methyltransferase activity"/>
    <property type="evidence" value="ECO:0007669"/>
    <property type="project" value="UniProtKB-EC"/>
</dbReference>
<evidence type="ECO:0000259" key="1">
    <source>
        <dbReference type="Pfam" id="PF13649"/>
    </source>
</evidence>
<keyword evidence="2" id="KW-0830">Ubiquinone</keyword>
<reference evidence="2 3" key="1">
    <citation type="journal article" date="2018" name="Sci. Rep.">
        <title>A novel species of the marine cyanobacterium Acaryochloris with a unique pigment content and lifestyle.</title>
        <authorList>
            <person name="Partensky F."/>
            <person name="Six C."/>
            <person name="Ratin M."/>
            <person name="Garczarek L."/>
            <person name="Vaulot D."/>
            <person name="Probert I."/>
            <person name="Calteau A."/>
            <person name="Gourvil P."/>
            <person name="Marie D."/>
            <person name="Grebert T."/>
            <person name="Bouchier C."/>
            <person name="Le Panse S."/>
            <person name="Gachenot M."/>
            <person name="Rodriguez F."/>
            <person name="Garrido J.L."/>
        </authorList>
    </citation>
    <scope>NUCLEOTIDE SEQUENCE [LARGE SCALE GENOMIC DNA]</scope>
    <source>
        <strain evidence="2 3">RCC1774</strain>
    </source>
</reference>
<dbReference type="RefSeq" id="WP_110988391.1">
    <property type="nucleotide sequence ID" value="NZ_CAWNWM010000022.1"/>
</dbReference>
<dbReference type="Proteomes" id="UP000248857">
    <property type="component" value="Unassembled WGS sequence"/>
</dbReference>
<keyword evidence="2" id="KW-0489">Methyltransferase</keyword>
<dbReference type="AlphaFoldDB" id="A0A2W1JA12"/>
<comment type="caution">
    <text evidence="2">The sequence shown here is derived from an EMBL/GenBank/DDBJ whole genome shotgun (WGS) entry which is preliminary data.</text>
</comment>
<protein>
    <submittedName>
        <fullName evidence="2">Ubiquinone/menaquinone biosynthesis C-methyltransferase UbiE</fullName>
        <ecNumber evidence="2">2.1.1.163</ecNumber>
    </submittedName>
</protein>
<dbReference type="Pfam" id="PF13649">
    <property type="entry name" value="Methyltransf_25"/>
    <property type="match status" value="1"/>
</dbReference>
<dbReference type="EMBL" id="PQWO01000022">
    <property type="protein sequence ID" value="PZD71063.1"/>
    <property type="molecule type" value="Genomic_DNA"/>
</dbReference>
<evidence type="ECO:0000313" key="2">
    <source>
        <dbReference type="EMBL" id="PZD71063.1"/>
    </source>
</evidence>
<dbReference type="EC" id="2.1.1.163" evidence="2"/>
<name>A0A2W1JA12_9CYAN</name>
<dbReference type="SUPFAM" id="SSF53335">
    <property type="entry name" value="S-adenosyl-L-methionine-dependent methyltransferases"/>
    <property type="match status" value="1"/>
</dbReference>
<dbReference type="OrthoDB" id="213472at2"/>
<dbReference type="GO" id="GO:0032259">
    <property type="term" value="P:methylation"/>
    <property type="evidence" value="ECO:0007669"/>
    <property type="project" value="UniProtKB-KW"/>
</dbReference>
<feature type="domain" description="Methyltransferase" evidence="1">
    <location>
        <begin position="49"/>
        <end position="147"/>
    </location>
</feature>
<dbReference type="Gene3D" id="3.40.50.150">
    <property type="entry name" value="Vaccinia Virus protein VP39"/>
    <property type="match status" value="1"/>
</dbReference>
<dbReference type="CDD" id="cd02440">
    <property type="entry name" value="AdoMet_MTases"/>
    <property type="match status" value="1"/>
</dbReference>
<proteinExistence type="predicted"/>
<accession>A0A2W1JA12</accession>
<dbReference type="InterPro" id="IPR041698">
    <property type="entry name" value="Methyltransf_25"/>
</dbReference>
<organism evidence="2 3">
    <name type="scientific">Acaryochloris thomasi RCC1774</name>
    <dbReference type="NCBI Taxonomy" id="1764569"/>
    <lineage>
        <taxon>Bacteria</taxon>
        <taxon>Bacillati</taxon>
        <taxon>Cyanobacteriota</taxon>
        <taxon>Cyanophyceae</taxon>
        <taxon>Acaryochloridales</taxon>
        <taxon>Acaryochloridaceae</taxon>
        <taxon>Acaryochloris</taxon>
        <taxon>Acaryochloris thomasi</taxon>
    </lineage>
</organism>